<dbReference type="EMBL" id="AYSL01001760">
    <property type="protein sequence ID" value="KTF05481.1"/>
    <property type="molecule type" value="Genomic_DNA"/>
</dbReference>
<keyword evidence="1" id="KW-0472">Membrane</keyword>
<keyword evidence="1" id="KW-1133">Transmembrane helix</keyword>
<organism evidence="2">
    <name type="scientific">marine sediment metagenome</name>
    <dbReference type="NCBI Taxonomy" id="412755"/>
    <lineage>
        <taxon>unclassified sequences</taxon>
        <taxon>metagenomes</taxon>
        <taxon>ecological metagenomes</taxon>
    </lineage>
</organism>
<evidence type="ECO:0000256" key="1">
    <source>
        <dbReference type="SAM" id="Phobius"/>
    </source>
</evidence>
<keyword evidence="1" id="KW-0812">Transmembrane</keyword>
<evidence type="ECO:0000313" key="2">
    <source>
        <dbReference type="EMBL" id="KTF05481.1"/>
    </source>
</evidence>
<reference evidence="2" key="1">
    <citation type="submission" date="2013-11" db="EMBL/GenBank/DDBJ databases">
        <title>Microbial diversity, functional groups and degradation webs in Northern and Southern Mediterranean and Red Sea marine crude oil polluted sites.</title>
        <authorList>
            <person name="Daffonchio D."/>
            <person name="Mapelli F."/>
            <person name="Ferrer M."/>
            <person name="Richter M."/>
            <person name="Cherif A."/>
            <person name="Malkawi H.I."/>
            <person name="Yakimov M.M."/>
            <person name="Abdel-Fattah Y.R."/>
            <person name="Blaghen M."/>
            <person name="Golyshin P.N."/>
            <person name="Kalogerakis N."/>
            <person name="Boon N."/>
            <person name="Magagnini M."/>
            <person name="Fava F."/>
        </authorList>
    </citation>
    <scope>NUCLEOTIDE SEQUENCE</scope>
</reference>
<protein>
    <submittedName>
        <fullName evidence="2">Uncharacterized protein</fullName>
    </submittedName>
</protein>
<sequence>IKATLHTVGWLFLWLYFTYGILSVFDTVIVDTASVPAYFYNDPWVCQVKIIDMKLTEAITTSTLVSSKTFTCHSLTAFIGWI</sequence>
<gene>
    <name evidence="2" type="ORF">MGSAQ_003023</name>
</gene>
<proteinExistence type="predicted"/>
<feature type="non-terminal residue" evidence="2">
    <location>
        <position position="1"/>
    </location>
</feature>
<dbReference type="AlphaFoldDB" id="A0A1B6NQC6"/>
<comment type="caution">
    <text evidence="2">The sequence shown here is derived from an EMBL/GenBank/DDBJ whole genome shotgun (WGS) entry which is preliminary data.</text>
</comment>
<accession>A0A1B6NQC6</accession>
<feature type="transmembrane region" description="Helical" evidence="1">
    <location>
        <begin position="7"/>
        <end position="25"/>
    </location>
</feature>
<name>A0A1B6NQC6_9ZZZZ</name>